<sequence length="371" mass="42850">MRDKIILLLALITFLLVGCLKEMPDKELTVSIESEDPIRNLQKLTPDEFKTNVMILGVPPLNVLRKDFSPALLDSLIYVLKKFNPSLICIDGISPKQIEVFQHLDKYHSKLAHSISAKEINLAESVRKKYKISYAKAVEEVDSLLRKENANNNISVKERLEVIKNLIATYDIYSASLQWSYLNKEEKSKADLENSVKEELEQLINSNDENSSIGIRLARELKLQKLYPINDYSDKFYLDKISDKLYEDMLISEVYLNSRKDILDYQSDKKLKEALAKKNLLPFFKHINSVDYLINSSNKNWGIYYKMFLDSGLDRTRVALWEMKCLRIAANIREISSFYPGKNILVIIDVSAKPFLEEYLKSMGDIQIMGL</sequence>
<evidence type="ECO:0000313" key="3">
    <source>
        <dbReference type="Proteomes" id="UP000007394"/>
    </source>
</evidence>
<organism evidence="2 3">
    <name type="scientific">Ignavibacterium album (strain DSM 19864 / JCM 16511 / NBRC 101810 / Mat9-16)</name>
    <dbReference type="NCBI Taxonomy" id="945713"/>
    <lineage>
        <taxon>Bacteria</taxon>
        <taxon>Pseudomonadati</taxon>
        <taxon>Ignavibacteriota</taxon>
        <taxon>Ignavibacteria</taxon>
        <taxon>Ignavibacteriales</taxon>
        <taxon>Ignavibacteriaceae</taxon>
        <taxon>Ignavibacterium</taxon>
    </lineage>
</organism>
<evidence type="ECO:0000313" key="2">
    <source>
        <dbReference type="EMBL" id="AFH48287.1"/>
    </source>
</evidence>
<evidence type="ECO:0000256" key="1">
    <source>
        <dbReference type="SAM" id="Coils"/>
    </source>
</evidence>
<gene>
    <name evidence="2" type="ordered locus">IALB_0575</name>
</gene>
<dbReference type="KEGG" id="ial:IALB_0575"/>
<proteinExistence type="predicted"/>
<dbReference type="eggNOG" id="ENOG5032TAY">
    <property type="taxonomic scope" value="Bacteria"/>
</dbReference>
<keyword evidence="3" id="KW-1185">Reference proteome</keyword>
<protein>
    <recommendedName>
        <fullName evidence="4">Lipoprotein</fullName>
    </recommendedName>
</protein>
<dbReference type="STRING" id="945713.IALB_0575"/>
<keyword evidence="1" id="KW-0175">Coiled coil</keyword>
<name>I0AH30_IGNAJ</name>
<feature type="coiled-coil region" evidence="1">
    <location>
        <begin position="182"/>
        <end position="209"/>
    </location>
</feature>
<dbReference type="OrthoDB" id="7055505at2"/>
<dbReference type="Pfam" id="PF18950">
    <property type="entry name" value="DUF5694"/>
    <property type="match status" value="1"/>
</dbReference>
<dbReference type="EMBL" id="CP003418">
    <property type="protein sequence ID" value="AFH48287.1"/>
    <property type="molecule type" value="Genomic_DNA"/>
</dbReference>
<dbReference type="AlphaFoldDB" id="I0AH30"/>
<dbReference type="HOGENOM" id="CLU_745511_0_0_10"/>
<reference evidence="2 3" key="1">
    <citation type="journal article" date="2012" name="Front. Microbiol.">
        <title>Complete genome of Ignavibacterium album, a metabolically versatile, flagellated, facultative anaerobe from the phylum Chlorobi.</title>
        <authorList>
            <person name="Liu Z."/>
            <person name="Frigaard N.-U."/>
            <person name="Vogl K."/>
            <person name="Iino T."/>
            <person name="Ohkuma M."/>
            <person name="Overmann J."/>
            <person name="Bryant D.A."/>
        </authorList>
    </citation>
    <scope>NUCLEOTIDE SEQUENCE [LARGE SCALE GENOMIC DNA]</scope>
    <source>
        <strain evidence="3">DSM 19864 / JCM 16511 / NBRC 101810 / Mat9-16</strain>
    </source>
</reference>
<dbReference type="PROSITE" id="PS51257">
    <property type="entry name" value="PROKAR_LIPOPROTEIN"/>
    <property type="match status" value="1"/>
</dbReference>
<evidence type="ECO:0008006" key="4">
    <source>
        <dbReference type="Google" id="ProtNLM"/>
    </source>
</evidence>
<dbReference type="RefSeq" id="WP_014559445.1">
    <property type="nucleotide sequence ID" value="NC_017464.1"/>
</dbReference>
<accession>I0AH30</accession>
<dbReference type="Proteomes" id="UP000007394">
    <property type="component" value="Chromosome"/>
</dbReference>
<dbReference type="InterPro" id="IPR043749">
    <property type="entry name" value="DUF5694"/>
</dbReference>